<evidence type="ECO:0000313" key="5">
    <source>
        <dbReference type="EMBL" id="GAI47721.1"/>
    </source>
</evidence>
<dbReference type="PANTHER" id="PTHR43776">
    <property type="entry name" value="TRANSPORT ATP-BINDING PROTEIN"/>
    <property type="match status" value="1"/>
</dbReference>
<proteinExistence type="predicted"/>
<dbReference type="AlphaFoldDB" id="X1PYV5"/>
<comment type="caution">
    <text evidence="5">The sequence shown here is derived from an EMBL/GenBank/DDBJ whole genome shotgun (WGS) entry which is preliminary data.</text>
</comment>
<keyword evidence="3" id="KW-0067">ATP-binding</keyword>
<evidence type="ECO:0000256" key="2">
    <source>
        <dbReference type="ARBA" id="ARBA00022741"/>
    </source>
</evidence>
<dbReference type="InterPro" id="IPR017871">
    <property type="entry name" value="ABC_transporter-like_CS"/>
</dbReference>
<feature type="domain" description="ABC transporter" evidence="4">
    <location>
        <begin position="3"/>
        <end position="142"/>
    </location>
</feature>
<dbReference type="GO" id="GO:0005524">
    <property type="term" value="F:ATP binding"/>
    <property type="evidence" value="ECO:0007669"/>
    <property type="project" value="UniProtKB-KW"/>
</dbReference>
<protein>
    <recommendedName>
        <fullName evidence="4">ABC transporter domain-containing protein</fullName>
    </recommendedName>
</protein>
<evidence type="ECO:0000256" key="1">
    <source>
        <dbReference type="ARBA" id="ARBA00022448"/>
    </source>
</evidence>
<gene>
    <name evidence="5" type="ORF">S06H3_59199</name>
</gene>
<feature type="non-terminal residue" evidence="5">
    <location>
        <position position="170"/>
    </location>
</feature>
<dbReference type="InterPro" id="IPR050319">
    <property type="entry name" value="ABC_transp_ATP-bind"/>
</dbReference>
<evidence type="ECO:0000259" key="4">
    <source>
        <dbReference type="Pfam" id="PF00005"/>
    </source>
</evidence>
<dbReference type="GO" id="GO:0016887">
    <property type="term" value="F:ATP hydrolysis activity"/>
    <property type="evidence" value="ECO:0007669"/>
    <property type="project" value="InterPro"/>
</dbReference>
<dbReference type="EMBL" id="BARV01038422">
    <property type="protein sequence ID" value="GAI47721.1"/>
    <property type="molecule type" value="Genomic_DNA"/>
</dbReference>
<evidence type="ECO:0000256" key="3">
    <source>
        <dbReference type="ARBA" id="ARBA00022840"/>
    </source>
</evidence>
<dbReference type="Pfam" id="PF00005">
    <property type="entry name" value="ABC_tran"/>
    <property type="match status" value="1"/>
</dbReference>
<reference evidence="5" key="1">
    <citation type="journal article" date="2014" name="Front. Microbiol.">
        <title>High frequency of phylogenetically diverse reductive dehalogenase-homologous genes in deep subseafloor sedimentary metagenomes.</title>
        <authorList>
            <person name="Kawai M."/>
            <person name="Futagami T."/>
            <person name="Toyoda A."/>
            <person name="Takaki Y."/>
            <person name="Nishi S."/>
            <person name="Hori S."/>
            <person name="Arai W."/>
            <person name="Tsubouchi T."/>
            <person name="Morono Y."/>
            <person name="Uchiyama I."/>
            <person name="Ito T."/>
            <person name="Fujiyama A."/>
            <person name="Inagaki F."/>
            <person name="Takami H."/>
        </authorList>
    </citation>
    <scope>NUCLEOTIDE SEQUENCE</scope>
    <source>
        <strain evidence="5">Expedition CK06-06</strain>
    </source>
</reference>
<organism evidence="5">
    <name type="scientific">marine sediment metagenome</name>
    <dbReference type="NCBI Taxonomy" id="412755"/>
    <lineage>
        <taxon>unclassified sequences</taxon>
        <taxon>metagenomes</taxon>
        <taxon>ecological metagenomes</taxon>
    </lineage>
</organism>
<dbReference type="InterPro" id="IPR003439">
    <property type="entry name" value="ABC_transporter-like_ATP-bd"/>
</dbReference>
<keyword evidence="1" id="KW-0813">Transport</keyword>
<name>X1PYV5_9ZZZZ</name>
<dbReference type="PROSITE" id="PS00211">
    <property type="entry name" value="ABC_TRANSPORTER_1"/>
    <property type="match status" value="1"/>
</dbReference>
<accession>X1PYV5</accession>
<dbReference type="SUPFAM" id="SSF52540">
    <property type="entry name" value="P-loop containing nucleoside triphosphate hydrolases"/>
    <property type="match status" value="1"/>
</dbReference>
<dbReference type="InterPro" id="IPR027417">
    <property type="entry name" value="P-loop_NTPase"/>
</dbReference>
<sequence>MRGLVGESGCGKTTTAKLLLRLIDPDCGEVFFKDKNILRLNEDELFDVKRKMQIIFQDPSSALNPRKTIKYILSRPTLLHGLCEKDEIDQHVEKLLKLVNVEPPSMFVDRYPHELSGGQKQRVVIARALSLNPEFIAADEPVSFLDVSIRGQILNLMKELQRKIGLTYLF</sequence>
<keyword evidence="2" id="KW-0547">Nucleotide-binding</keyword>
<dbReference type="Gene3D" id="3.40.50.300">
    <property type="entry name" value="P-loop containing nucleotide triphosphate hydrolases"/>
    <property type="match status" value="1"/>
</dbReference>
<dbReference type="CDD" id="cd03257">
    <property type="entry name" value="ABC_NikE_OppD_transporters"/>
    <property type="match status" value="1"/>
</dbReference>